<feature type="coiled-coil region" evidence="5">
    <location>
        <begin position="130"/>
        <end position="200"/>
    </location>
</feature>
<dbReference type="AlphaFoldDB" id="A0AAN7BW72"/>
<keyword evidence="3 5" id="KW-0175">Coiled coil</keyword>
<dbReference type="GO" id="GO:0000445">
    <property type="term" value="C:THO complex part of transcription export complex"/>
    <property type="evidence" value="ECO:0007669"/>
    <property type="project" value="InterPro"/>
</dbReference>
<dbReference type="GO" id="GO:0006406">
    <property type="term" value="P:mRNA export from nucleus"/>
    <property type="evidence" value="ECO:0007669"/>
    <property type="project" value="TreeGrafter"/>
</dbReference>
<accession>A0AAN7BW72</accession>
<evidence type="ECO:0000313" key="7">
    <source>
        <dbReference type="EMBL" id="KAK4230561.1"/>
    </source>
</evidence>
<evidence type="ECO:0000256" key="5">
    <source>
        <dbReference type="SAM" id="Coils"/>
    </source>
</evidence>
<dbReference type="GO" id="GO:0006397">
    <property type="term" value="P:mRNA processing"/>
    <property type="evidence" value="ECO:0007669"/>
    <property type="project" value="InterPro"/>
</dbReference>
<feature type="region of interest" description="Disordered" evidence="6">
    <location>
        <begin position="225"/>
        <end position="379"/>
    </location>
</feature>
<dbReference type="Pfam" id="PF05615">
    <property type="entry name" value="THOC7"/>
    <property type="match status" value="1"/>
</dbReference>
<dbReference type="Proteomes" id="UP001301958">
    <property type="component" value="Unassembled WGS sequence"/>
</dbReference>
<dbReference type="PANTHER" id="PTHR23405">
    <property type="entry name" value="MAINTENANCE OF KILLER 16 MAK16 PROTEIN-RELATED"/>
    <property type="match status" value="1"/>
</dbReference>
<evidence type="ECO:0000256" key="2">
    <source>
        <dbReference type="ARBA" id="ARBA00006482"/>
    </source>
</evidence>
<feature type="compositionally biased region" description="Acidic residues" evidence="6">
    <location>
        <begin position="337"/>
        <end position="352"/>
    </location>
</feature>
<feature type="compositionally biased region" description="Polar residues" evidence="6">
    <location>
        <begin position="315"/>
        <end position="324"/>
    </location>
</feature>
<feature type="compositionally biased region" description="Polar residues" evidence="6">
    <location>
        <begin position="270"/>
        <end position="287"/>
    </location>
</feature>
<dbReference type="PANTHER" id="PTHR23405:SF5">
    <property type="entry name" value="THO COMPLEX SUBUNIT 7 HOMOLOG"/>
    <property type="match status" value="1"/>
</dbReference>
<reference evidence="7" key="2">
    <citation type="submission" date="2023-05" db="EMBL/GenBank/DDBJ databases">
        <authorList>
            <consortium name="Lawrence Berkeley National Laboratory"/>
            <person name="Steindorff A."/>
            <person name="Hensen N."/>
            <person name="Bonometti L."/>
            <person name="Westerberg I."/>
            <person name="Brannstrom I.O."/>
            <person name="Guillou S."/>
            <person name="Cros-Aarteil S."/>
            <person name="Calhoun S."/>
            <person name="Haridas S."/>
            <person name="Kuo A."/>
            <person name="Mondo S."/>
            <person name="Pangilinan J."/>
            <person name="Riley R."/>
            <person name="Labutti K."/>
            <person name="Andreopoulos B."/>
            <person name="Lipzen A."/>
            <person name="Chen C."/>
            <person name="Yanf M."/>
            <person name="Daum C."/>
            <person name="Ng V."/>
            <person name="Clum A."/>
            <person name="Ohm R."/>
            <person name="Martin F."/>
            <person name="Silar P."/>
            <person name="Natvig D."/>
            <person name="Lalanne C."/>
            <person name="Gautier V."/>
            <person name="Ament-Velasquez S.L."/>
            <person name="Kruys A."/>
            <person name="Hutchinson M.I."/>
            <person name="Powell A.J."/>
            <person name="Barry K."/>
            <person name="Miller A.N."/>
            <person name="Grigoriev I.V."/>
            <person name="Debuchy R."/>
            <person name="Gladieux P."/>
            <person name="Thoren M.H."/>
            <person name="Johannesson H."/>
        </authorList>
    </citation>
    <scope>NUCLEOTIDE SEQUENCE</scope>
    <source>
        <strain evidence="7">CBS 990.96</strain>
    </source>
</reference>
<comment type="caution">
    <text evidence="7">The sequence shown here is derived from an EMBL/GenBank/DDBJ whole genome shotgun (WGS) entry which is preliminary data.</text>
</comment>
<comment type="similarity">
    <text evidence="2">Belongs to the THOC7 family.</text>
</comment>
<keyword evidence="8" id="KW-1185">Reference proteome</keyword>
<keyword evidence="4" id="KW-0539">Nucleus</keyword>
<dbReference type="EMBL" id="MU865298">
    <property type="protein sequence ID" value="KAK4230561.1"/>
    <property type="molecule type" value="Genomic_DNA"/>
</dbReference>
<feature type="compositionally biased region" description="Polar residues" evidence="6">
    <location>
        <begin position="296"/>
        <end position="307"/>
    </location>
</feature>
<name>A0AAN7BW72_9PEZI</name>
<evidence type="ECO:0000256" key="4">
    <source>
        <dbReference type="ARBA" id="ARBA00023242"/>
    </source>
</evidence>
<sequence>MPERYALLSEQEENELHKQRLLNIEEKPFKRVTKRLRTLYSQIDAQHWVTVRAEQGQTDSNGAMQIENGHLAALGDGASESINLRQLKEDITLDFAALDNSISRLQFSLNAQAAERERFAKVREDILNTSQTVRDNNAQLRIQLDQARATLEQRRKFDELADQITTNPALRPRTEQEASIRKLQEEIAELEAEKEAYSVTWQERRDQFARIMDESMRLGRLIRDEKEEVERREGMDEDGEAEPGQTPRSGTPNGAGTPRPESGLAPSKNGADSTDVGTPRPLSTTGGRTPARESPAPSTQDNQSFLKPSQLGGESFSQAGSQAGSREGSVDPKTDQETQDGGEVEGDVEMSEPDSPLSPPPADLPQILIDNQDDTMDTT</sequence>
<evidence type="ECO:0000313" key="8">
    <source>
        <dbReference type="Proteomes" id="UP001301958"/>
    </source>
</evidence>
<evidence type="ECO:0000256" key="3">
    <source>
        <dbReference type="ARBA" id="ARBA00023054"/>
    </source>
</evidence>
<evidence type="ECO:0000256" key="6">
    <source>
        <dbReference type="SAM" id="MobiDB-lite"/>
    </source>
</evidence>
<evidence type="ECO:0000256" key="1">
    <source>
        <dbReference type="ARBA" id="ARBA00004123"/>
    </source>
</evidence>
<feature type="compositionally biased region" description="Basic and acidic residues" evidence="6">
    <location>
        <begin position="225"/>
        <end position="234"/>
    </location>
</feature>
<organism evidence="7 8">
    <name type="scientific">Podospora fimiseda</name>
    <dbReference type="NCBI Taxonomy" id="252190"/>
    <lineage>
        <taxon>Eukaryota</taxon>
        <taxon>Fungi</taxon>
        <taxon>Dikarya</taxon>
        <taxon>Ascomycota</taxon>
        <taxon>Pezizomycotina</taxon>
        <taxon>Sordariomycetes</taxon>
        <taxon>Sordariomycetidae</taxon>
        <taxon>Sordariales</taxon>
        <taxon>Podosporaceae</taxon>
        <taxon>Podospora</taxon>
    </lineage>
</organism>
<protein>
    <submittedName>
        <fullName evidence="7">Tho complex subunit 7-domain-containing protein</fullName>
    </submittedName>
</protein>
<comment type="subcellular location">
    <subcellularLocation>
        <location evidence="1">Nucleus</location>
    </subcellularLocation>
</comment>
<dbReference type="InterPro" id="IPR008501">
    <property type="entry name" value="THOC7/Mft1"/>
</dbReference>
<proteinExistence type="inferred from homology"/>
<reference evidence="7" key="1">
    <citation type="journal article" date="2023" name="Mol. Phylogenet. Evol.">
        <title>Genome-scale phylogeny and comparative genomics of the fungal order Sordariales.</title>
        <authorList>
            <person name="Hensen N."/>
            <person name="Bonometti L."/>
            <person name="Westerberg I."/>
            <person name="Brannstrom I.O."/>
            <person name="Guillou S."/>
            <person name="Cros-Aarteil S."/>
            <person name="Calhoun S."/>
            <person name="Haridas S."/>
            <person name="Kuo A."/>
            <person name="Mondo S."/>
            <person name="Pangilinan J."/>
            <person name="Riley R."/>
            <person name="LaButti K."/>
            <person name="Andreopoulos B."/>
            <person name="Lipzen A."/>
            <person name="Chen C."/>
            <person name="Yan M."/>
            <person name="Daum C."/>
            <person name="Ng V."/>
            <person name="Clum A."/>
            <person name="Steindorff A."/>
            <person name="Ohm R.A."/>
            <person name="Martin F."/>
            <person name="Silar P."/>
            <person name="Natvig D.O."/>
            <person name="Lalanne C."/>
            <person name="Gautier V."/>
            <person name="Ament-Velasquez S.L."/>
            <person name="Kruys A."/>
            <person name="Hutchinson M.I."/>
            <person name="Powell A.J."/>
            <person name="Barry K."/>
            <person name="Miller A.N."/>
            <person name="Grigoriev I.V."/>
            <person name="Debuchy R."/>
            <person name="Gladieux P."/>
            <person name="Hiltunen Thoren M."/>
            <person name="Johannesson H."/>
        </authorList>
    </citation>
    <scope>NUCLEOTIDE SEQUENCE</scope>
    <source>
        <strain evidence="7">CBS 990.96</strain>
    </source>
</reference>
<gene>
    <name evidence="7" type="ORF">QBC38DRAFT_469070</name>
</gene>